<sequence length="192" mass="21259">MSGRFEVVGTLLRDAYCFSGGLISGCFWDYARIDIWAAFCASTRTILPPDTYFDDAEATMALNGIDEDLHACIAIWLTARVINLICDNTPLAESAHFHSLQADMTRWEVMGGQSAQPVLFRDASAEADNPFSQILFSSHSATIGHTQFYTAKVLLLEYEAAQRDTEAATRLRKEAYKCALIAHGIVETNNHT</sequence>
<evidence type="ECO:0000313" key="1">
    <source>
        <dbReference type="EMBL" id="KAF2208595.1"/>
    </source>
</evidence>
<dbReference type="EMBL" id="ML992693">
    <property type="protein sequence ID" value="KAF2208595.1"/>
    <property type="molecule type" value="Genomic_DNA"/>
</dbReference>
<dbReference type="OrthoDB" id="415590at2759"/>
<name>A0A6A6F3U7_9PEZI</name>
<dbReference type="PROSITE" id="PS51257">
    <property type="entry name" value="PROKAR_LIPOPROTEIN"/>
    <property type="match status" value="1"/>
</dbReference>
<dbReference type="AlphaFoldDB" id="A0A6A6F3U7"/>
<keyword evidence="2" id="KW-1185">Reference proteome</keyword>
<dbReference type="Proteomes" id="UP000799539">
    <property type="component" value="Unassembled WGS sequence"/>
</dbReference>
<reference evidence="1" key="1">
    <citation type="journal article" date="2020" name="Stud. Mycol.">
        <title>101 Dothideomycetes genomes: a test case for predicting lifestyles and emergence of pathogens.</title>
        <authorList>
            <person name="Haridas S."/>
            <person name="Albert R."/>
            <person name="Binder M."/>
            <person name="Bloem J."/>
            <person name="Labutti K."/>
            <person name="Salamov A."/>
            <person name="Andreopoulos B."/>
            <person name="Baker S."/>
            <person name="Barry K."/>
            <person name="Bills G."/>
            <person name="Bluhm B."/>
            <person name="Cannon C."/>
            <person name="Castanera R."/>
            <person name="Culley D."/>
            <person name="Daum C."/>
            <person name="Ezra D."/>
            <person name="Gonzalez J."/>
            <person name="Henrissat B."/>
            <person name="Kuo A."/>
            <person name="Liang C."/>
            <person name="Lipzen A."/>
            <person name="Lutzoni F."/>
            <person name="Magnuson J."/>
            <person name="Mondo S."/>
            <person name="Nolan M."/>
            <person name="Ohm R."/>
            <person name="Pangilinan J."/>
            <person name="Park H.-J."/>
            <person name="Ramirez L."/>
            <person name="Alfaro M."/>
            <person name="Sun H."/>
            <person name="Tritt A."/>
            <person name="Yoshinaga Y."/>
            <person name="Zwiers L.-H."/>
            <person name="Turgeon B."/>
            <person name="Goodwin S."/>
            <person name="Spatafora J."/>
            <person name="Crous P."/>
            <person name="Grigoriev I."/>
        </authorList>
    </citation>
    <scope>NUCLEOTIDE SEQUENCE</scope>
    <source>
        <strain evidence="1">SCOH1-5</strain>
    </source>
</reference>
<evidence type="ECO:0008006" key="3">
    <source>
        <dbReference type="Google" id="ProtNLM"/>
    </source>
</evidence>
<organism evidence="1 2">
    <name type="scientific">Cercospora zeae-maydis SCOH1-5</name>
    <dbReference type="NCBI Taxonomy" id="717836"/>
    <lineage>
        <taxon>Eukaryota</taxon>
        <taxon>Fungi</taxon>
        <taxon>Dikarya</taxon>
        <taxon>Ascomycota</taxon>
        <taxon>Pezizomycotina</taxon>
        <taxon>Dothideomycetes</taxon>
        <taxon>Dothideomycetidae</taxon>
        <taxon>Mycosphaerellales</taxon>
        <taxon>Mycosphaerellaceae</taxon>
        <taxon>Cercospora</taxon>
    </lineage>
</organism>
<evidence type="ECO:0000313" key="2">
    <source>
        <dbReference type="Proteomes" id="UP000799539"/>
    </source>
</evidence>
<protein>
    <recommendedName>
        <fullName evidence="3">Transcription factor domain-containing protein</fullName>
    </recommendedName>
</protein>
<accession>A0A6A6F3U7</accession>
<proteinExistence type="predicted"/>
<gene>
    <name evidence="1" type="ORF">CERZMDRAFT_101343</name>
</gene>